<keyword evidence="4" id="KW-0560">Oxidoreductase</keyword>
<keyword evidence="6" id="KW-0325">Glycoprotein</keyword>
<reference evidence="11" key="1">
    <citation type="journal article" date="2021" name="Nat. Commun.">
        <title>Genetic determinants of endophytism in the Arabidopsis root mycobiome.</title>
        <authorList>
            <person name="Mesny F."/>
            <person name="Miyauchi S."/>
            <person name="Thiergart T."/>
            <person name="Pickel B."/>
            <person name="Atanasova L."/>
            <person name="Karlsson M."/>
            <person name="Huettel B."/>
            <person name="Barry K.W."/>
            <person name="Haridas S."/>
            <person name="Chen C."/>
            <person name="Bauer D."/>
            <person name="Andreopoulos W."/>
            <person name="Pangilinan J."/>
            <person name="LaButti K."/>
            <person name="Riley R."/>
            <person name="Lipzen A."/>
            <person name="Clum A."/>
            <person name="Drula E."/>
            <person name="Henrissat B."/>
            <person name="Kohler A."/>
            <person name="Grigoriev I.V."/>
            <person name="Martin F.M."/>
            <person name="Hacquard S."/>
        </authorList>
    </citation>
    <scope>NUCLEOTIDE SEQUENCE</scope>
    <source>
        <strain evidence="11">MPI-CAGE-AT-0016</strain>
    </source>
</reference>
<keyword evidence="5" id="KW-0186">Copper</keyword>
<dbReference type="OrthoDB" id="2121828at2759"/>
<feature type="chain" id="PRO_5035425547" evidence="7">
    <location>
        <begin position="20"/>
        <end position="563"/>
    </location>
</feature>
<evidence type="ECO:0000259" key="8">
    <source>
        <dbReference type="Pfam" id="PF00394"/>
    </source>
</evidence>
<evidence type="ECO:0000313" key="12">
    <source>
        <dbReference type="Proteomes" id="UP000813385"/>
    </source>
</evidence>
<dbReference type="InterPro" id="IPR045087">
    <property type="entry name" value="Cu-oxidase_fam"/>
</dbReference>
<dbReference type="Proteomes" id="UP000813385">
    <property type="component" value="Unassembled WGS sequence"/>
</dbReference>
<dbReference type="GO" id="GO:0005507">
    <property type="term" value="F:copper ion binding"/>
    <property type="evidence" value="ECO:0007669"/>
    <property type="project" value="InterPro"/>
</dbReference>
<feature type="domain" description="Plastocyanin-like" evidence="10">
    <location>
        <begin position="28"/>
        <end position="143"/>
    </location>
</feature>
<dbReference type="InterPro" id="IPR044130">
    <property type="entry name" value="CuRO_2_Fet3-like"/>
</dbReference>
<dbReference type="Gene3D" id="2.60.40.420">
    <property type="entry name" value="Cupredoxins - blue copper proteins"/>
    <property type="match status" value="3"/>
</dbReference>
<dbReference type="InterPro" id="IPR001117">
    <property type="entry name" value="Cu-oxidase_2nd"/>
</dbReference>
<feature type="signal peptide" evidence="7">
    <location>
        <begin position="1"/>
        <end position="19"/>
    </location>
</feature>
<keyword evidence="12" id="KW-1185">Reference proteome</keyword>
<name>A0A8K0TGI0_9PEZI</name>
<dbReference type="InterPro" id="IPR011706">
    <property type="entry name" value="Cu-oxidase_C"/>
</dbReference>
<dbReference type="InterPro" id="IPR008972">
    <property type="entry name" value="Cupredoxin"/>
</dbReference>
<dbReference type="CDD" id="cd13851">
    <property type="entry name" value="CuRO_1_Fet3p"/>
    <property type="match status" value="1"/>
</dbReference>
<organism evidence="11 12">
    <name type="scientific">Plectosphaerella cucumerina</name>
    <dbReference type="NCBI Taxonomy" id="40658"/>
    <lineage>
        <taxon>Eukaryota</taxon>
        <taxon>Fungi</taxon>
        <taxon>Dikarya</taxon>
        <taxon>Ascomycota</taxon>
        <taxon>Pezizomycotina</taxon>
        <taxon>Sordariomycetes</taxon>
        <taxon>Hypocreomycetidae</taxon>
        <taxon>Glomerellales</taxon>
        <taxon>Plectosphaerellaceae</taxon>
        <taxon>Plectosphaerella</taxon>
    </lineage>
</organism>
<evidence type="ECO:0000256" key="3">
    <source>
        <dbReference type="ARBA" id="ARBA00022729"/>
    </source>
</evidence>
<evidence type="ECO:0000256" key="7">
    <source>
        <dbReference type="SAM" id="SignalP"/>
    </source>
</evidence>
<evidence type="ECO:0000259" key="10">
    <source>
        <dbReference type="Pfam" id="PF07732"/>
    </source>
</evidence>
<keyword evidence="3 7" id="KW-0732">Signal</keyword>
<evidence type="ECO:0000313" key="11">
    <source>
        <dbReference type="EMBL" id="KAH7358155.1"/>
    </source>
</evidence>
<dbReference type="InterPro" id="IPR011707">
    <property type="entry name" value="Cu-oxidase-like_N"/>
</dbReference>
<comment type="similarity">
    <text evidence="1">Belongs to the multicopper oxidase family.</text>
</comment>
<evidence type="ECO:0000256" key="5">
    <source>
        <dbReference type="ARBA" id="ARBA00023008"/>
    </source>
</evidence>
<feature type="domain" description="Plastocyanin-like" evidence="9">
    <location>
        <begin position="361"/>
        <end position="493"/>
    </location>
</feature>
<sequence length="563" mass="62693">MRRNLATLVASCLLAAAEAATVRFDWEVSWVTAAPDGFARPVIGVNGRWPCPAIEASVGDTIIVKLTNNLGNQTTGLHFHGINQVSTNFMDGPSMVTQCPLPPNMTMIYQFAADAPGTFWWHSHNMGQYPDGLRGVMIVHDPKDPFAGQYDEEHTLTLSDWYHEQTIPLAQAMFATTNTQHRPPLPDSVVVNDGGSGRYNFERGKTYRFRIISFAALASFFVHFDSHGMEVIAIDGAYVTKTRTFMLRVAPAQRYDILVSAIERDNRNFPFLIAMDRNPDFSNPDLNPTWPLNYTGQLVMDPEGEFTRDVVDTFRPHDDSHFEPLTGSVMPSPDKTIELTFTTCFDDAGIPRACFNGSPYVDQKVPSLYTAATVGEANTNPLVYGNVHPYVVSSNDYVDIVVNNADIANHPFHLHGHHFQVLARPARGTGTWPGADRARLNQKPPMRDTVEVWAGSYAVLRFRADNPGVYLFHCHIEWHVEMGLTATIIEAPERLRGLDIPEDHIEMCRRLRIPSAGNAGGNLEDPLDTSNFNVDPPLEYIGATYVPPQGARRFRRGRVLGGL</sequence>
<proteinExistence type="inferred from homology"/>
<dbReference type="Pfam" id="PF00394">
    <property type="entry name" value="Cu-oxidase"/>
    <property type="match status" value="1"/>
</dbReference>
<dbReference type="GO" id="GO:0004322">
    <property type="term" value="F:ferroxidase activity"/>
    <property type="evidence" value="ECO:0007669"/>
    <property type="project" value="TreeGrafter"/>
</dbReference>
<evidence type="ECO:0000256" key="2">
    <source>
        <dbReference type="ARBA" id="ARBA00022723"/>
    </source>
</evidence>
<dbReference type="PROSITE" id="PS00080">
    <property type="entry name" value="MULTICOPPER_OXIDASE2"/>
    <property type="match status" value="1"/>
</dbReference>
<dbReference type="PROSITE" id="PS00079">
    <property type="entry name" value="MULTICOPPER_OXIDASE1"/>
    <property type="match status" value="2"/>
</dbReference>
<dbReference type="InterPro" id="IPR033138">
    <property type="entry name" value="Cu_oxidase_CS"/>
</dbReference>
<evidence type="ECO:0000259" key="9">
    <source>
        <dbReference type="Pfam" id="PF07731"/>
    </source>
</evidence>
<dbReference type="GO" id="GO:0010106">
    <property type="term" value="P:cellular response to iron ion starvation"/>
    <property type="evidence" value="ECO:0007669"/>
    <property type="project" value="TreeGrafter"/>
</dbReference>
<evidence type="ECO:0000256" key="4">
    <source>
        <dbReference type="ARBA" id="ARBA00023002"/>
    </source>
</evidence>
<dbReference type="GO" id="GO:0033573">
    <property type="term" value="C:high-affinity iron permease complex"/>
    <property type="evidence" value="ECO:0007669"/>
    <property type="project" value="TreeGrafter"/>
</dbReference>
<accession>A0A8K0TGI0</accession>
<dbReference type="EMBL" id="JAGPXD010000004">
    <property type="protein sequence ID" value="KAH7358155.1"/>
    <property type="molecule type" value="Genomic_DNA"/>
</dbReference>
<comment type="caution">
    <text evidence="11">The sequence shown here is derived from an EMBL/GenBank/DDBJ whole genome shotgun (WGS) entry which is preliminary data.</text>
</comment>
<evidence type="ECO:0000256" key="6">
    <source>
        <dbReference type="ARBA" id="ARBA00023180"/>
    </source>
</evidence>
<dbReference type="AlphaFoldDB" id="A0A8K0TGI0"/>
<dbReference type="Pfam" id="PF07731">
    <property type="entry name" value="Cu-oxidase_2"/>
    <property type="match status" value="1"/>
</dbReference>
<evidence type="ECO:0000256" key="1">
    <source>
        <dbReference type="ARBA" id="ARBA00010609"/>
    </source>
</evidence>
<keyword evidence="2" id="KW-0479">Metal-binding</keyword>
<feature type="domain" description="Plastocyanin-like" evidence="8">
    <location>
        <begin position="152"/>
        <end position="283"/>
    </location>
</feature>
<dbReference type="GO" id="GO:0033215">
    <property type="term" value="P:reductive iron assimilation"/>
    <property type="evidence" value="ECO:0007669"/>
    <property type="project" value="TreeGrafter"/>
</dbReference>
<dbReference type="PANTHER" id="PTHR11709:SF361">
    <property type="entry name" value="IRON TRANSPORT MULTICOPPER OXIDASE FET3"/>
    <property type="match status" value="1"/>
</dbReference>
<dbReference type="InterPro" id="IPR002355">
    <property type="entry name" value="Cu_oxidase_Cu_BS"/>
</dbReference>
<gene>
    <name evidence="11" type="ORF">B0T11DRAFT_340500</name>
</gene>
<protein>
    <submittedName>
        <fullName evidence="11">Laccase-like multicopper oxidase</fullName>
    </submittedName>
</protein>
<dbReference type="PANTHER" id="PTHR11709">
    <property type="entry name" value="MULTI-COPPER OXIDASE"/>
    <property type="match status" value="1"/>
</dbReference>
<dbReference type="Pfam" id="PF07732">
    <property type="entry name" value="Cu-oxidase_3"/>
    <property type="match status" value="1"/>
</dbReference>
<dbReference type="CDD" id="cd13877">
    <property type="entry name" value="CuRO_2_Fet3p_like"/>
    <property type="match status" value="1"/>
</dbReference>
<dbReference type="SUPFAM" id="SSF49503">
    <property type="entry name" value="Cupredoxins"/>
    <property type="match status" value="3"/>
</dbReference>